<accession>A0A6L9LGB5</accession>
<dbReference type="Gene3D" id="3.40.50.620">
    <property type="entry name" value="HUPs"/>
    <property type="match status" value="1"/>
</dbReference>
<gene>
    <name evidence="2" type="ORF">GK108_12470</name>
</gene>
<dbReference type="SUPFAM" id="SSF52402">
    <property type="entry name" value="Adenine nucleotide alpha hydrolases-like"/>
    <property type="match status" value="1"/>
</dbReference>
<reference evidence="2 3" key="1">
    <citation type="submission" date="2020-02" db="EMBL/GenBank/DDBJ databases">
        <title>Draft genome sequence of two Spirosoma agri KCTC 52727 and Spirosoma terrae KCTC 52035.</title>
        <authorList>
            <person name="Rojas J."/>
            <person name="Ambika Manirajan B."/>
            <person name="Suarez C."/>
            <person name="Ratering S."/>
            <person name="Schnell S."/>
        </authorList>
    </citation>
    <scope>NUCLEOTIDE SEQUENCE [LARGE SCALE GENOMIC DNA]</scope>
    <source>
        <strain evidence="2 3">KCTC 52035</strain>
    </source>
</reference>
<evidence type="ECO:0000313" key="3">
    <source>
        <dbReference type="Proteomes" id="UP000474175"/>
    </source>
</evidence>
<dbReference type="PANTHER" id="PTHR43196">
    <property type="entry name" value="SULFATE ADENYLYLTRANSFERASE SUBUNIT 2"/>
    <property type="match status" value="1"/>
</dbReference>
<dbReference type="InterPro" id="IPR002500">
    <property type="entry name" value="PAPS_reduct_dom"/>
</dbReference>
<protein>
    <submittedName>
        <fullName evidence="2">Phosphoadenosine phosphosulfate reductase family protein</fullName>
    </submittedName>
</protein>
<evidence type="ECO:0000313" key="2">
    <source>
        <dbReference type="EMBL" id="NDU95689.1"/>
    </source>
</evidence>
<dbReference type="PANTHER" id="PTHR43196:SF2">
    <property type="entry name" value="PHOSPHOADENOSINE PHOSPHOSULFATE REDUCTASE"/>
    <property type="match status" value="1"/>
</dbReference>
<dbReference type="InterPro" id="IPR014729">
    <property type="entry name" value="Rossmann-like_a/b/a_fold"/>
</dbReference>
<keyword evidence="3" id="KW-1185">Reference proteome</keyword>
<comment type="caution">
    <text evidence="2">The sequence shown here is derived from an EMBL/GenBank/DDBJ whole genome shotgun (WGS) entry which is preliminary data.</text>
</comment>
<dbReference type="RefSeq" id="WP_163948199.1">
    <property type="nucleotide sequence ID" value="NZ_JAAFZH010000004.1"/>
</dbReference>
<feature type="domain" description="Phosphoadenosine phosphosulphate reductase" evidence="1">
    <location>
        <begin position="24"/>
        <end position="176"/>
    </location>
</feature>
<dbReference type="AlphaFoldDB" id="A0A6L9LGB5"/>
<evidence type="ECO:0000259" key="1">
    <source>
        <dbReference type="Pfam" id="PF01507"/>
    </source>
</evidence>
<dbReference type="Pfam" id="PF01507">
    <property type="entry name" value="PAPS_reduct"/>
    <property type="match status" value="1"/>
</dbReference>
<name>A0A6L9LGB5_9BACT</name>
<dbReference type="InterPro" id="IPR050128">
    <property type="entry name" value="Sulfate_adenylyltrnsfr_sub2"/>
</dbReference>
<dbReference type="GO" id="GO:0003824">
    <property type="term" value="F:catalytic activity"/>
    <property type="evidence" value="ECO:0007669"/>
    <property type="project" value="InterPro"/>
</dbReference>
<organism evidence="2 3">
    <name type="scientific">Spirosoma terrae</name>
    <dbReference type="NCBI Taxonomy" id="1968276"/>
    <lineage>
        <taxon>Bacteria</taxon>
        <taxon>Pseudomonadati</taxon>
        <taxon>Bacteroidota</taxon>
        <taxon>Cytophagia</taxon>
        <taxon>Cytophagales</taxon>
        <taxon>Cytophagaceae</taxon>
        <taxon>Spirosoma</taxon>
    </lineage>
</organism>
<dbReference type="Proteomes" id="UP000474175">
    <property type="component" value="Unassembled WGS sequence"/>
</dbReference>
<dbReference type="EMBL" id="JAAFZH010000004">
    <property type="protein sequence ID" value="NDU95689.1"/>
    <property type="molecule type" value="Genomic_DNA"/>
</dbReference>
<sequence>MLKPAEITDLDDLIGSGALFIANHSGGKDSDAMYDYLARTIPAPQLIVVHVALGHIEWPGLIEHIQTYLQPGHDFHVISSHKTLFDMVNNRGMWPSPENRQCTSDLKRDPVAKLARKLSNERNIPIIVDCLGLRSQESAARSKQPTWKLNTRQTNTLRTAYTWHPILDWTIEDVWASRGHTVLELVERQEIWEYDPVAAVKGWNFHWVYPAGMERCSCSFCIMAKDSDLKRAGKLRPDLLLEYAKLERSIGHTFRMPRKNQPKLYLDELCLLS</sequence>
<proteinExistence type="predicted"/>